<keyword evidence="9" id="KW-0175">Coiled coil</keyword>
<feature type="transmembrane region" description="Helical" evidence="10">
    <location>
        <begin position="50"/>
        <end position="70"/>
    </location>
</feature>
<feature type="transmembrane region" description="Helical" evidence="10">
    <location>
        <begin position="148"/>
        <end position="166"/>
    </location>
</feature>
<keyword evidence="13" id="KW-1185">Reference proteome</keyword>
<keyword evidence="8" id="KW-0902">Two-component regulatory system</keyword>
<dbReference type="SUPFAM" id="SSF55874">
    <property type="entry name" value="ATPase domain of HSP90 chaperone/DNA topoisomerase II/histidine kinase"/>
    <property type="match status" value="1"/>
</dbReference>
<gene>
    <name evidence="12" type="ORF">PSU4_28030</name>
</gene>
<comment type="catalytic activity">
    <reaction evidence="1">
        <text>ATP + protein L-histidine = ADP + protein N-phospho-L-histidine.</text>
        <dbReference type="EC" id="2.7.13.3"/>
    </reaction>
</comment>
<accession>A0A511DGE2</accession>
<feature type="coiled-coil region" evidence="9">
    <location>
        <begin position="169"/>
        <end position="203"/>
    </location>
</feature>
<evidence type="ECO:0000256" key="4">
    <source>
        <dbReference type="ARBA" id="ARBA00022679"/>
    </source>
</evidence>
<dbReference type="Pfam" id="PF02518">
    <property type="entry name" value="HATPase_c"/>
    <property type="match status" value="1"/>
</dbReference>
<keyword evidence="6 12" id="KW-0418">Kinase</keyword>
<dbReference type="EMBL" id="BJVJ01000025">
    <property type="protein sequence ID" value="GEL23849.1"/>
    <property type="molecule type" value="Genomic_DNA"/>
</dbReference>
<dbReference type="PROSITE" id="PS50109">
    <property type="entry name" value="HIS_KIN"/>
    <property type="match status" value="1"/>
</dbReference>
<dbReference type="SMART" id="SM00387">
    <property type="entry name" value="HATPase_c"/>
    <property type="match status" value="1"/>
</dbReference>
<dbReference type="Proteomes" id="UP000321685">
    <property type="component" value="Unassembled WGS sequence"/>
</dbReference>
<sequence length="403" mass="41974">MRSGSITPVSSHVEDRDVWERLDPAWHAGFAGFAVVTAVLLVVSRPDHPVLAFVLLGGIVAAYAAAGGPALHRGGKLGAAYLAVAGPLTLALFTLAPVGAVMLFVLFPLIWRLLPTRAAVVATVVTMAALGAIGLFARGTDPADTPALLALFGGALVAAVLLGLWITTISSQSARRAALLEELDRTRAELAAANREAGALAERERLARDIHDTLAQGFTSLVLLVRAVSDELDRDPEAARRHLDLAGRTARDNLAETRALVRAMTPAPLAEAPLPAALRRIVDDVGGELGIAVSFALEGPDGPLPGGHDVALLRLTQEAIANVRKHAGATRLEVRLTRDGAAETLLVSDDGRGFDPGSPRSGFGLDNMRSRAAELGGTVTVDSAPGAGCRLEVRLPARSRQAA</sequence>
<keyword evidence="3" id="KW-0597">Phosphoprotein</keyword>
<keyword evidence="4" id="KW-0808">Transferase</keyword>
<evidence type="ECO:0000313" key="13">
    <source>
        <dbReference type="Proteomes" id="UP000321685"/>
    </source>
</evidence>
<evidence type="ECO:0000256" key="3">
    <source>
        <dbReference type="ARBA" id="ARBA00022553"/>
    </source>
</evidence>
<dbReference type="InterPro" id="IPR011712">
    <property type="entry name" value="Sig_transdc_His_kin_sub3_dim/P"/>
</dbReference>
<dbReference type="InterPro" id="IPR017205">
    <property type="entry name" value="Sig_transdc_His_kinase_ChrS"/>
</dbReference>
<name>A0A511DGE2_9PSEU</name>
<keyword evidence="5" id="KW-0547">Nucleotide-binding</keyword>
<evidence type="ECO:0000259" key="11">
    <source>
        <dbReference type="PROSITE" id="PS50109"/>
    </source>
</evidence>
<keyword evidence="10" id="KW-1133">Transmembrane helix</keyword>
<feature type="transmembrane region" description="Helical" evidence="10">
    <location>
        <begin position="90"/>
        <end position="111"/>
    </location>
</feature>
<dbReference type="PANTHER" id="PTHR24421:SF10">
    <property type="entry name" value="NITRATE_NITRITE SENSOR PROTEIN NARQ"/>
    <property type="match status" value="1"/>
</dbReference>
<feature type="domain" description="Histidine kinase" evidence="11">
    <location>
        <begin position="205"/>
        <end position="399"/>
    </location>
</feature>
<dbReference type="GO" id="GO:0016020">
    <property type="term" value="C:membrane"/>
    <property type="evidence" value="ECO:0007669"/>
    <property type="project" value="InterPro"/>
</dbReference>
<dbReference type="Gene3D" id="1.20.5.1930">
    <property type="match status" value="1"/>
</dbReference>
<dbReference type="GO" id="GO:0005524">
    <property type="term" value="F:ATP binding"/>
    <property type="evidence" value="ECO:0007669"/>
    <property type="project" value="UniProtKB-KW"/>
</dbReference>
<dbReference type="Pfam" id="PF07730">
    <property type="entry name" value="HisKA_3"/>
    <property type="match status" value="1"/>
</dbReference>
<evidence type="ECO:0000256" key="6">
    <source>
        <dbReference type="ARBA" id="ARBA00022777"/>
    </source>
</evidence>
<keyword evidence="7" id="KW-0067">ATP-binding</keyword>
<dbReference type="GO" id="GO:0046983">
    <property type="term" value="F:protein dimerization activity"/>
    <property type="evidence" value="ECO:0007669"/>
    <property type="project" value="InterPro"/>
</dbReference>
<dbReference type="InterPro" id="IPR003594">
    <property type="entry name" value="HATPase_dom"/>
</dbReference>
<feature type="transmembrane region" description="Helical" evidence="10">
    <location>
        <begin position="118"/>
        <end position="136"/>
    </location>
</feature>
<keyword evidence="10" id="KW-0812">Transmembrane</keyword>
<evidence type="ECO:0000256" key="1">
    <source>
        <dbReference type="ARBA" id="ARBA00000085"/>
    </source>
</evidence>
<evidence type="ECO:0000256" key="7">
    <source>
        <dbReference type="ARBA" id="ARBA00022840"/>
    </source>
</evidence>
<dbReference type="GO" id="GO:0000155">
    <property type="term" value="F:phosphorelay sensor kinase activity"/>
    <property type="evidence" value="ECO:0007669"/>
    <property type="project" value="InterPro"/>
</dbReference>
<evidence type="ECO:0000256" key="8">
    <source>
        <dbReference type="ARBA" id="ARBA00023012"/>
    </source>
</evidence>
<comment type="caution">
    <text evidence="12">The sequence shown here is derived from an EMBL/GenBank/DDBJ whole genome shotgun (WGS) entry which is preliminary data.</text>
</comment>
<dbReference type="EC" id="2.7.13.3" evidence="2"/>
<evidence type="ECO:0000256" key="9">
    <source>
        <dbReference type="SAM" id="Coils"/>
    </source>
</evidence>
<dbReference type="PANTHER" id="PTHR24421">
    <property type="entry name" value="NITRATE/NITRITE SENSOR PROTEIN NARX-RELATED"/>
    <property type="match status" value="1"/>
</dbReference>
<keyword evidence="10" id="KW-0472">Membrane</keyword>
<protein>
    <recommendedName>
        <fullName evidence="2">histidine kinase</fullName>
        <ecNumber evidence="2">2.7.13.3</ecNumber>
    </recommendedName>
</protein>
<evidence type="ECO:0000256" key="10">
    <source>
        <dbReference type="SAM" id="Phobius"/>
    </source>
</evidence>
<evidence type="ECO:0000256" key="2">
    <source>
        <dbReference type="ARBA" id="ARBA00012438"/>
    </source>
</evidence>
<dbReference type="AlphaFoldDB" id="A0A511DGE2"/>
<dbReference type="InterPro" id="IPR050482">
    <property type="entry name" value="Sensor_HK_TwoCompSys"/>
</dbReference>
<dbReference type="PIRSF" id="PIRSF037434">
    <property type="entry name" value="STHK_ChrS"/>
    <property type="match status" value="1"/>
</dbReference>
<proteinExistence type="predicted"/>
<evidence type="ECO:0000313" key="12">
    <source>
        <dbReference type="EMBL" id="GEL23849.1"/>
    </source>
</evidence>
<organism evidence="12 13">
    <name type="scientific">Pseudonocardia sulfidoxydans NBRC 16205</name>
    <dbReference type="NCBI Taxonomy" id="1223511"/>
    <lineage>
        <taxon>Bacteria</taxon>
        <taxon>Bacillati</taxon>
        <taxon>Actinomycetota</taxon>
        <taxon>Actinomycetes</taxon>
        <taxon>Pseudonocardiales</taxon>
        <taxon>Pseudonocardiaceae</taxon>
        <taxon>Pseudonocardia</taxon>
    </lineage>
</organism>
<dbReference type="Gene3D" id="3.30.565.10">
    <property type="entry name" value="Histidine kinase-like ATPase, C-terminal domain"/>
    <property type="match status" value="1"/>
</dbReference>
<dbReference type="InterPro" id="IPR036890">
    <property type="entry name" value="HATPase_C_sf"/>
</dbReference>
<evidence type="ECO:0000256" key="5">
    <source>
        <dbReference type="ARBA" id="ARBA00022741"/>
    </source>
</evidence>
<dbReference type="CDD" id="cd16917">
    <property type="entry name" value="HATPase_UhpB-NarQ-NarX-like"/>
    <property type="match status" value="1"/>
</dbReference>
<dbReference type="InterPro" id="IPR005467">
    <property type="entry name" value="His_kinase_dom"/>
</dbReference>
<feature type="transmembrane region" description="Helical" evidence="10">
    <location>
        <begin position="25"/>
        <end position="43"/>
    </location>
</feature>
<reference evidence="12 13" key="1">
    <citation type="submission" date="2019-07" db="EMBL/GenBank/DDBJ databases">
        <title>Whole genome shotgun sequence of Pseudonocardia sulfidoxydans NBRC 16205.</title>
        <authorList>
            <person name="Hosoyama A."/>
            <person name="Uohara A."/>
            <person name="Ohji S."/>
            <person name="Ichikawa N."/>
        </authorList>
    </citation>
    <scope>NUCLEOTIDE SEQUENCE [LARGE SCALE GENOMIC DNA]</scope>
    <source>
        <strain evidence="12 13">NBRC 16205</strain>
    </source>
</reference>